<evidence type="ECO:0000313" key="2">
    <source>
        <dbReference type="EMBL" id="UPW01075.1"/>
    </source>
</evidence>
<evidence type="ECO:0008006" key="4">
    <source>
        <dbReference type="Google" id="ProtNLM"/>
    </source>
</evidence>
<keyword evidence="1" id="KW-0472">Membrane</keyword>
<feature type="transmembrane region" description="Helical" evidence="1">
    <location>
        <begin position="14"/>
        <end position="32"/>
    </location>
</feature>
<sequence>MTLVDTGTVGTTELLITLVAVALALLITFYIYRDADSRGSSHELAWGLGAFFGGPVVWILYYVVRDEVGRSESK</sequence>
<keyword evidence="1" id="KW-0812">Transmembrane</keyword>
<protein>
    <recommendedName>
        <fullName evidence="4">Cardiolipin synthase N-terminal domain-containing protein</fullName>
    </recommendedName>
</protein>
<dbReference type="EMBL" id="CP096658">
    <property type="protein sequence ID" value="UPW01075.1"/>
    <property type="molecule type" value="Genomic_DNA"/>
</dbReference>
<dbReference type="GeneID" id="72188787"/>
<evidence type="ECO:0000256" key="1">
    <source>
        <dbReference type="SAM" id="Phobius"/>
    </source>
</evidence>
<accession>A0A8U0IK72</accession>
<dbReference type="AlphaFoldDB" id="A0A8U0IK72"/>
<dbReference type="RefSeq" id="WP_248655481.1">
    <property type="nucleotide sequence ID" value="NZ_CP096658.1"/>
</dbReference>
<organism evidence="2 3">
    <name type="scientific">Halorussus gelatinilyticus</name>
    <dbReference type="NCBI Taxonomy" id="2937524"/>
    <lineage>
        <taxon>Archaea</taxon>
        <taxon>Methanobacteriati</taxon>
        <taxon>Methanobacteriota</taxon>
        <taxon>Stenosarchaea group</taxon>
        <taxon>Halobacteria</taxon>
        <taxon>Halobacteriales</taxon>
        <taxon>Haladaptataceae</taxon>
        <taxon>Halorussus</taxon>
    </lineage>
</organism>
<keyword evidence="3" id="KW-1185">Reference proteome</keyword>
<dbReference type="Proteomes" id="UP000830434">
    <property type="component" value="Chromosome"/>
</dbReference>
<gene>
    <name evidence="2" type="ORF">M0R88_02990</name>
</gene>
<proteinExistence type="predicted"/>
<keyword evidence="1" id="KW-1133">Transmembrane helix</keyword>
<evidence type="ECO:0000313" key="3">
    <source>
        <dbReference type="Proteomes" id="UP000830434"/>
    </source>
</evidence>
<dbReference type="KEGG" id="haxz:M0R88_02990"/>
<feature type="transmembrane region" description="Helical" evidence="1">
    <location>
        <begin position="44"/>
        <end position="64"/>
    </location>
</feature>
<reference evidence="2" key="1">
    <citation type="submission" date="2022-04" db="EMBL/GenBank/DDBJ databases">
        <title>Diverse halophilic archaea isolated from saline environments.</title>
        <authorList>
            <person name="Cui H.-L."/>
        </authorList>
    </citation>
    <scope>NUCLEOTIDE SEQUENCE</scope>
    <source>
        <strain evidence="2">XZYJT40</strain>
    </source>
</reference>
<name>A0A8U0IK72_9EURY</name>